<dbReference type="InterPro" id="IPR051219">
    <property type="entry name" value="Heterochromatin_chromo-domain"/>
</dbReference>
<dbReference type="CDD" id="cd00034">
    <property type="entry name" value="CSD"/>
    <property type="match status" value="1"/>
</dbReference>
<dbReference type="SUPFAM" id="SSF54160">
    <property type="entry name" value="Chromo domain-like"/>
    <property type="match status" value="1"/>
</dbReference>
<dbReference type="EnsemblMetazoa" id="XM_001945384.5">
    <property type="protein sequence ID" value="XP_001945419.1"/>
    <property type="gene ID" value="LOC100158979"/>
</dbReference>
<reference evidence="6" key="1">
    <citation type="submission" date="2010-06" db="EMBL/GenBank/DDBJ databases">
        <authorList>
            <person name="Jiang H."/>
            <person name="Abraham K."/>
            <person name="Ali S."/>
            <person name="Alsbrooks S.L."/>
            <person name="Anim B.N."/>
            <person name="Anosike U.S."/>
            <person name="Attaway T."/>
            <person name="Bandaranaike D.P."/>
            <person name="Battles P.K."/>
            <person name="Bell S.N."/>
            <person name="Bell A.V."/>
            <person name="Beltran B."/>
            <person name="Bickham C."/>
            <person name="Bustamante Y."/>
            <person name="Caleb T."/>
            <person name="Canada A."/>
            <person name="Cardenas V."/>
            <person name="Carter K."/>
            <person name="Chacko J."/>
            <person name="Chandrabose M.N."/>
            <person name="Chavez D."/>
            <person name="Chavez A."/>
            <person name="Chen L."/>
            <person name="Chu H.-S."/>
            <person name="Claassen K.J."/>
            <person name="Cockrell R."/>
            <person name="Collins M."/>
            <person name="Cooper J.A."/>
            <person name="Cree A."/>
            <person name="Curry S.M."/>
            <person name="Da Y."/>
            <person name="Dao M.D."/>
            <person name="Das B."/>
            <person name="Davila M.-L."/>
            <person name="Davy-Carroll L."/>
            <person name="Denson S."/>
            <person name="Dinh H."/>
            <person name="Ebong V.E."/>
            <person name="Edwards J.R."/>
            <person name="Egan A."/>
            <person name="El-Daye J."/>
            <person name="Escobedo L."/>
            <person name="Fernandez S."/>
            <person name="Fernando P.R."/>
            <person name="Flagg N."/>
            <person name="Forbes L.D."/>
            <person name="Fowler R.G."/>
            <person name="Fu Q."/>
            <person name="Gabisi R.A."/>
            <person name="Ganer J."/>
            <person name="Garbino Pronczuk A."/>
            <person name="Garcia R.M."/>
            <person name="Garner T."/>
            <person name="Garrett T.E."/>
            <person name="Gonzalez D.A."/>
            <person name="Hamid H."/>
            <person name="Hawkins E.S."/>
            <person name="Hirani K."/>
            <person name="Hogues M.E."/>
            <person name="Hollins B."/>
            <person name="Hsiao C.-H."/>
            <person name="Jabil R."/>
            <person name="James M.L."/>
            <person name="Jhangiani S.N."/>
            <person name="Johnson B."/>
            <person name="Johnson Q."/>
            <person name="Joshi V."/>
            <person name="Kalu J.B."/>
            <person name="Kam C."/>
            <person name="Kashfia A."/>
            <person name="Keebler J."/>
            <person name="Kisamo H."/>
            <person name="Kovar C.L."/>
            <person name="Lago L.A."/>
            <person name="Lai C.-Y."/>
            <person name="Laidlaw J."/>
            <person name="Lara F."/>
            <person name="Le T.-K."/>
            <person name="Lee S.L."/>
            <person name="Legall F.H."/>
            <person name="Lemon S.J."/>
            <person name="Lewis L.R."/>
            <person name="Li B."/>
            <person name="Liu Y."/>
            <person name="Liu Y.-S."/>
            <person name="Lopez J."/>
            <person name="Lozado R.J."/>
            <person name="Lu J."/>
            <person name="Madu R.C."/>
            <person name="Maheshwari M."/>
            <person name="Maheshwari R."/>
            <person name="Malloy K."/>
            <person name="Martinez E."/>
            <person name="Mathew T."/>
            <person name="Mercado I.C."/>
            <person name="Mercado C."/>
            <person name="Meyer B."/>
            <person name="Montgomery K."/>
            <person name="Morgan M.B."/>
            <person name="Munidasa M."/>
            <person name="Nazareth L.V."/>
            <person name="Nelson J."/>
            <person name="Ng B.M."/>
            <person name="Nguyen N.B."/>
            <person name="Nguyen P.Q."/>
            <person name="Nguyen T."/>
            <person name="Obregon M."/>
            <person name="Okwuonu G.O."/>
            <person name="Onwere C.G."/>
            <person name="Orozco G."/>
            <person name="Parra A."/>
            <person name="Patel S."/>
            <person name="Patil S."/>
            <person name="Perez A."/>
            <person name="Perez Y."/>
            <person name="Pham C."/>
            <person name="Primus E.L."/>
            <person name="Pu L.-L."/>
            <person name="Puazo M."/>
            <person name="Qin X."/>
            <person name="Quiroz J.B."/>
            <person name="Reese J."/>
            <person name="Richards S."/>
            <person name="Rives C.M."/>
            <person name="Robberts R."/>
            <person name="Ruiz S.J."/>
            <person name="Ruiz M.J."/>
            <person name="Santibanez J."/>
            <person name="Schneider B.W."/>
            <person name="Sisson I."/>
            <person name="Smith M."/>
            <person name="Sodergren E."/>
            <person name="Song X.-Z."/>
            <person name="Song B.B."/>
            <person name="Summersgill H."/>
            <person name="Thelus R."/>
            <person name="Thornton R.D."/>
            <person name="Trejos Z.Y."/>
            <person name="Usmani K."/>
            <person name="Vattathil S."/>
            <person name="Villasana D."/>
            <person name="Walker D.L."/>
            <person name="Wang S."/>
            <person name="Wang K."/>
            <person name="White C.S."/>
            <person name="Williams A.C."/>
            <person name="Williamson J."/>
            <person name="Wilson K."/>
            <person name="Woghiren I.O."/>
            <person name="Woodworth J.R."/>
            <person name="Worley K.C."/>
            <person name="Wright R.A."/>
            <person name="Wu W."/>
            <person name="Young L."/>
            <person name="Zhang L."/>
            <person name="Zhang J."/>
            <person name="Zhu Y."/>
            <person name="Muzny D.M."/>
            <person name="Weinstock G."/>
            <person name="Gibbs R.A."/>
        </authorList>
    </citation>
    <scope>NUCLEOTIDE SEQUENCE [LARGE SCALE GENOMIC DNA]</scope>
    <source>
        <strain evidence="6">LSR1</strain>
    </source>
</reference>
<keyword evidence="6" id="KW-1185">Reference proteome</keyword>
<protein>
    <recommendedName>
        <fullName evidence="4">Chromo shadow domain-containing protein</fullName>
    </recommendedName>
</protein>
<organism evidence="5 6">
    <name type="scientific">Acyrthosiphon pisum</name>
    <name type="common">Pea aphid</name>
    <dbReference type="NCBI Taxonomy" id="7029"/>
    <lineage>
        <taxon>Eukaryota</taxon>
        <taxon>Metazoa</taxon>
        <taxon>Ecdysozoa</taxon>
        <taxon>Arthropoda</taxon>
        <taxon>Hexapoda</taxon>
        <taxon>Insecta</taxon>
        <taxon>Pterygota</taxon>
        <taxon>Neoptera</taxon>
        <taxon>Paraneoptera</taxon>
        <taxon>Hemiptera</taxon>
        <taxon>Sternorrhyncha</taxon>
        <taxon>Aphidomorpha</taxon>
        <taxon>Aphidoidea</taxon>
        <taxon>Aphididae</taxon>
        <taxon>Macrosiphini</taxon>
        <taxon>Acyrthosiphon</taxon>
    </lineage>
</organism>
<evidence type="ECO:0000313" key="5">
    <source>
        <dbReference type="EnsemblMetazoa" id="XP_001945419.1"/>
    </source>
</evidence>
<name>A0A8R2A4C4_ACYPI</name>
<dbReference type="Gene3D" id="2.40.50.40">
    <property type="match status" value="1"/>
</dbReference>
<feature type="compositionally biased region" description="Basic and acidic residues" evidence="3">
    <location>
        <begin position="60"/>
        <end position="74"/>
    </location>
</feature>
<dbReference type="GO" id="GO:0005694">
    <property type="term" value="C:chromosome"/>
    <property type="evidence" value="ECO:0007669"/>
    <property type="project" value="UniProtKB-ARBA"/>
</dbReference>
<evidence type="ECO:0000256" key="2">
    <source>
        <dbReference type="ARBA" id="ARBA00023242"/>
    </source>
</evidence>
<dbReference type="RefSeq" id="XP_001945419.1">
    <property type="nucleotide sequence ID" value="XM_001945384.4"/>
</dbReference>
<feature type="compositionally biased region" description="Basic and acidic residues" evidence="3">
    <location>
        <begin position="126"/>
        <end position="150"/>
    </location>
</feature>
<reference evidence="5" key="2">
    <citation type="submission" date="2022-06" db="UniProtKB">
        <authorList>
            <consortium name="EnsemblMetazoa"/>
        </authorList>
    </citation>
    <scope>IDENTIFICATION</scope>
</reference>
<proteinExistence type="predicted"/>
<evidence type="ECO:0000313" key="6">
    <source>
        <dbReference type="Proteomes" id="UP000007819"/>
    </source>
</evidence>
<feature type="compositionally biased region" description="Basic and acidic residues" evidence="3">
    <location>
        <begin position="13"/>
        <end position="24"/>
    </location>
</feature>
<dbReference type="KEGG" id="api:100158979"/>
<dbReference type="Proteomes" id="UP000007819">
    <property type="component" value="Chromosome X"/>
</dbReference>
<dbReference type="InterPro" id="IPR016197">
    <property type="entry name" value="Chromo-like_dom_sf"/>
</dbReference>
<evidence type="ECO:0000256" key="3">
    <source>
        <dbReference type="SAM" id="MobiDB-lite"/>
    </source>
</evidence>
<dbReference type="InterPro" id="IPR008251">
    <property type="entry name" value="Chromo_shadow_dom"/>
</dbReference>
<keyword evidence="2" id="KW-0539">Nucleus</keyword>
<dbReference type="Pfam" id="PF01393">
    <property type="entry name" value="Chromo_shadow"/>
    <property type="match status" value="1"/>
</dbReference>
<dbReference type="PANTHER" id="PTHR22812">
    <property type="entry name" value="CHROMOBOX PROTEIN"/>
    <property type="match status" value="1"/>
</dbReference>
<evidence type="ECO:0000259" key="4">
    <source>
        <dbReference type="SMART" id="SM00300"/>
    </source>
</evidence>
<dbReference type="GeneID" id="100158979"/>
<dbReference type="OrthoDB" id="433924at2759"/>
<dbReference type="AlphaFoldDB" id="A0A8R2A4C4"/>
<feature type="domain" description="Chromo shadow" evidence="4">
    <location>
        <begin position="242"/>
        <end position="304"/>
    </location>
</feature>
<feature type="region of interest" description="Disordered" evidence="3">
    <location>
        <begin position="1"/>
        <end position="202"/>
    </location>
</feature>
<accession>A0A8R2A4C4</accession>
<dbReference type="GO" id="GO:0005634">
    <property type="term" value="C:nucleus"/>
    <property type="evidence" value="ECO:0007669"/>
    <property type="project" value="UniProtKB-SubCell"/>
</dbReference>
<evidence type="ECO:0000256" key="1">
    <source>
        <dbReference type="ARBA" id="ARBA00004123"/>
    </source>
</evidence>
<dbReference type="SMART" id="SM00300">
    <property type="entry name" value="ChSh"/>
    <property type="match status" value="1"/>
</dbReference>
<comment type="subcellular location">
    <subcellularLocation>
        <location evidence="1">Nucleus</location>
    </subcellularLocation>
</comment>
<sequence length="309" mass="32553">MSDDQQIIVPANRPDECSTEKPPKCDAAAAATCPVQSPDDEAKIIDVFDDDDAASPAPPPKDDADLAPPPKDDADLAPPPNNGVAEMLDVVMTSQDDDAAIPAPTPNGDAGLSSPPNIAAGPASPPKEDASAASPSKEDASAAPPPKEDAIPTPPPEEDAITAQPSMDVDTANPADGQTTIPIVPNNEPGCSKANGTAATDDDDAEVDFKKEIKHETIDLGNDTYFYDDNNKPILVKGYPKVGFDRGLEPDHIVGATEQDGKLMFLIAWKNSEVADLLESTVVYDRAPQIAIQFFEARLRYCCPANDNN</sequence>